<proteinExistence type="predicted"/>
<gene>
    <name evidence="1" type="ORF">BX592_108159</name>
</gene>
<name>A0A4R8LUW4_9BURK</name>
<keyword evidence="2" id="KW-1185">Reference proteome</keyword>
<evidence type="ECO:0000313" key="1">
    <source>
        <dbReference type="EMBL" id="TDY50922.1"/>
    </source>
</evidence>
<reference evidence="1 2" key="1">
    <citation type="submission" date="2019-03" db="EMBL/GenBank/DDBJ databases">
        <title>Genomic Encyclopedia of Type Strains, Phase III (KMG-III): the genomes of soil and plant-associated and newly described type strains.</title>
        <authorList>
            <person name="Whitman W."/>
        </authorList>
    </citation>
    <scope>NUCLEOTIDE SEQUENCE [LARGE SCALE GENOMIC DNA]</scope>
    <source>
        <strain evidence="1 2">LMG 29544</strain>
    </source>
</reference>
<accession>A0A4R8LUW4</accession>
<protein>
    <submittedName>
        <fullName evidence="1">Uncharacterized protein</fullName>
    </submittedName>
</protein>
<evidence type="ECO:0000313" key="2">
    <source>
        <dbReference type="Proteomes" id="UP000295509"/>
    </source>
</evidence>
<dbReference type="Proteomes" id="UP000295509">
    <property type="component" value="Unassembled WGS sequence"/>
</dbReference>
<comment type="caution">
    <text evidence="1">The sequence shown here is derived from an EMBL/GenBank/DDBJ whole genome shotgun (WGS) entry which is preliminary data.</text>
</comment>
<dbReference type="AlphaFoldDB" id="A0A4R8LUW4"/>
<dbReference type="EMBL" id="SORE01000008">
    <property type="protein sequence ID" value="TDY50922.1"/>
    <property type="molecule type" value="Genomic_DNA"/>
</dbReference>
<sequence length="45" mass="4664">MGKGRRIGRLTSSPAKAFVHDGRSAANGLNRLAAGKNAASSRQIN</sequence>
<organism evidence="1 2">
    <name type="scientific">Paraburkholderia rhizosphaerae</name>
    <dbReference type="NCBI Taxonomy" id="480658"/>
    <lineage>
        <taxon>Bacteria</taxon>
        <taxon>Pseudomonadati</taxon>
        <taxon>Pseudomonadota</taxon>
        <taxon>Betaproteobacteria</taxon>
        <taxon>Burkholderiales</taxon>
        <taxon>Burkholderiaceae</taxon>
        <taxon>Paraburkholderia</taxon>
    </lineage>
</organism>